<keyword evidence="3" id="KW-1185">Reference proteome</keyword>
<proteinExistence type="predicted"/>
<accession>A0A6A0A6Z9</accession>
<feature type="region of interest" description="Disordered" evidence="1">
    <location>
        <begin position="135"/>
        <end position="172"/>
    </location>
</feature>
<sequence>FYNTADHADNLYLPKRIVLLAFPLTLQAARSGEMLVLWCRGVEVSSTSKVLLDPERYFPAHAHVEMEALHGCGSLMLGSYRTTHCSLAGNDLPLCISESPPRACQSSYASCSFRHQLAHASTPAAPSTLPISEASEDQAVAAQSPAADPAAAGAATSPNTASSSGAATPPGQLFEDEEYTYTAPATFTFVDIPIPKIERGPAPERSPLRSRFEAGDGGQASLAVVVRNAQTLSFSLL</sequence>
<feature type="compositionally biased region" description="Low complexity" evidence="1">
    <location>
        <begin position="138"/>
        <end position="172"/>
    </location>
</feature>
<comment type="caution">
    <text evidence="2">The sequence shown here is derived from an EMBL/GenBank/DDBJ whole genome shotgun (WGS) entry which is preliminary data.</text>
</comment>
<evidence type="ECO:0000313" key="2">
    <source>
        <dbReference type="EMBL" id="GFH28281.1"/>
    </source>
</evidence>
<dbReference type="Proteomes" id="UP000485058">
    <property type="component" value="Unassembled WGS sequence"/>
</dbReference>
<evidence type="ECO:0000256" key="1">
    <source>
        <dbReference type="SAM" id="MobiDB-lite"/>
    </source>
</evidence>
<evidence type="ECO:0000313" key="3">
    <source>
        <dbReference type="Proteomes" id="UP000485058"/>
    </source>
</evidence>
<dbReference type="AlphaFoldDB" id="A0A6A0A6Z9"/>
<protein>
    <submittedName>
        <fullName evidence="2">PsbP domain-containing protein</fullName>
    </submittedName>
</protein>
<gene>
    <name evidence="2" type="ORF">HaLaN_26751</name>
</gene>
<feature type="non-terminal residue" evidence="2">
    <location>
        <position position="237"/>
    </location>
</feature>
<feature type="non-terminal residue" evidence="2">
    <location>
        <position position="1"/>
    </location>
</feature>
<reference evidence="2 3" key="1">
    <citation type="submission" date="2020-02" db="EMBL/GenBank/DDBJ databases">
        <title>Draft genome sequence of Haematococcus lacustris strain NIES-144.</title>
        <authorList>
            <person name="Morimoto D."/>
            <person name="Nakagawa S."/>
            <person name="Yoshida T."/>
            <person name="Sawayama S."/>
        </authorList>
    </citation>
    <scope>NUCLEOTIDE SEQUENCE [LARGE SCALE GENOMIC DNA]</scope>
    <source>
        <strain evidence="2 3">NIES-144</strain>
    </source>
</reference>
<organism evidence="2 3">
    <name type="scientific">Haematococcus lacustris</name>
    <name type="common">Green alga</name>
    <name type="synonym">Haematococcus pluvialis</name>
    <dbReference type="NCBI Taxonomy" id="44745"/>
    <lineage>
        <taxon>Eukaryota</taxon>
        <taxon>Viridiplantae</taxon>
        <taxon>Chlorophyta</taxon>
        <taxon>core chlorophytes</taxon>
        <taxon>Chlorophyceae</taxon>
        <taxon>CS clade</taxon>
        <taxon>Chlamydomonadales</taxon>
        <taxon>Haematococcaceae</taxon>
        <taxon>Haematococcus</taxon>
    </lineage>
</organism>
<dbReference type="EMBL" id="BLLF01003815">
    <property type="protein sequence ID" value="GFH28281.1"/>
    <property type="molecule type" value="Genomic_DNA"/>
</dbReference>
<name>A0A6A0A6Z9_HAELA</name>